<evidence type="ECO:0000313" key="3">
    <source>
        <dbReference type="Proteomes" id="UP000184694"/>
    </source>
</evidence>
<name>A0A1N6I9R1_9BACT</name>
<dbReference type="Gene3D" id="3.40.50.2300">
    <property type="match status" value="2"/>
</dbReference>
<keyword evidence="3" id="KW-1185">Reference proteome</keyword>
<dbReference type="PANTHER" id="PTHR35271:SF1">
    <property type="entry name" value="ABC TRANSPORTER, SUBSTRATE-BINDING LIPOPROTEIN"/>
    <property type="match status" value="1"/>
</dbReference>
<keyword evidence="1" id="KW-0732">Signal</keyword>
<feature type="chain" id="PRO_5012884653" evidence="1">
    <location>
        <begin position="25"/>
        <end position="344"/>
    </location>
</feature>
<dbReference type="InterPro" id="IPR007487">
    <property type="entry name" value="ABC_transpt-TYRBP-like"/>
</dbReference>
<proteinExistence type="predicted"/>
<dbReference type="STRING" id="1121457.SAMN02745161_2551"/>
<gene>
    <name evidence="2" type="ORF">SAMN02745161_2551</name>
</gene>
<feature type="signal peptide" evidence="1">
    <location>
        <begin position="1"/>
        <end position="24"/>
    </location>
</feature>
<accession>A0A1N6I9R1</accession>
<dbReference type="PANTHER" id="PTHR35271">
    <property type="entry name" value="ABC TRANSPORTER, SUBSTRATE-BINDING LIPOPROTEIN-RELATED"/>
    <property type="match status" value="1"/>
</dbReference>
<evidence type="ECO:0000256" key="1">
    <source>
        <dbReference type="SAM" id="SignalP"/>
    </source>
</evidence>
<reference evidence="3" key="1">
    <citation type="submission" date="2016-11" db="EMBL/GenBank/DDBJ databases">
        <authorList>
            <person name="Varghese N."/>
            <person name="Submissions S."/>
        </authorList>
    </citation>
    <scope>NUCLEOTIDE SEQUENCE [LARGE SCALE GENOMIC DNA]</scope>
    <source>
        <strain evidence="3">DSM 17456</strain>
    </source>
</reference>
<dbReference type="Proteomes" id="UP000184694">
    <property type="component" value="Unassembled WGS sequence"/>
</dbReference>
<dbReference type="EMBL" id="FSRG01000006">
    <property type="protein sequence ID" value="SIO28744.1"/>
    <property type="molecule type" value="Genomic_DNA"/>
</dbReference>
<protein>
    <submittedName>
        <fullName evidence="2">ABC-type uncharacterized transport system, substrate-binding protein</fullName>
    </submittedName>
</protein>
<dbReference type="SUPFAM" id="SSF53822">
    <property type="entry name" value="Periplasmic binding protein-like I"/>
    <property type="match status" value="1"/>
</dbReference>
<dbReference type="AlphaFoldDB" id="A0A1N6I9R1"/>
<organism evidence="2 3">
    <name type="scientific">Halodesulfovibrio marinisediminis DSM 17456</name>
    <dbReference type="NCBI Taxonomy" id="1121457"/>
    <lineage>
        <taxon>Bacteria</taxon>
        <taxon>Pseudomonadati</taxon>
        <taxon>Thermodesulfobacteriota</taxon>
        <taxon>Desulfovibrionia</taxon>
        <taxon>Desulfovibrionales</taxon>
        <taxon>Desulfovibrionaceae</taxon>
        <taxon>Halodesulfovibrio</taxon>
    </lineage>
</organism>
<dbReference type="InterPro" id="IPR028082">
    <property type="entry name" value="Peripla_BP_I"/>
</dbReference>
<dbReference type="Pfam" id="PF04392">
    <property type="entry name" value="ABC_sub_bind"/>
    <property type="match status" value="1"/>
</dbReference>
<evidence type="ECO:0000313" key="2">
    <source>
        <dbReference type="EMBL" id="SIO28744.1"/>
    </source>
</evidence>
<dbReference type="RefSeq" id="WP_074217321.1">
    <property type="nucleotide sequence ID" value="NZ_FSRG01000006.1"/>
</dbReference>
<sequence length="344" mass="38123">MNRILLKLIIASLFLLAGTQPLIAASPTHVRIAYIEGGPFWLYDRTYTAFKKALSTYTDIKPTYVEKFSIGWDSSPEILKKTAQTISEREDLDLIIAAGTAASKAMQSATNKRVPVIGIGIADPIAANLVRTNNESGAPNFICRITPDRWKNMYRVFYDVVRFKHLGLMYSKDEYGKLYAAVSDAEQVAKELGFSLVIKEIDDESTESCTEGLKWLSENGADAFFMGPLLCFDWSLQDITPTMNYINNELKLPTFARDGSAFVQGGALMGFASWNIDPIGRRIASMAHQVVKGKPINQIALRDTTEPTIAVNLETALKVDIDLPLDLLIVADEIYETTSTPSFN</sequence>